<comment type="similarity">
    <text evidence="2">Belongs to the glycosyltransferase 2 family.</text>
</comment>
<evidence type="ECO:0000256" key="6">
    <source>
        <dbReference type="SAM" id="Phobius"/>
    </source>
</evidence>
<sequence>MIVLIPAYEPDRRLVELVGRLKHYRVVVVDDGSGPAYAALFARALRLGAELITLDRNQGKGNALKAGFAHALANHPGHDVVCADSDGQHRPEDIDAVADRLATTGADIVLGARRFTGEVPARSRFGNTLTRRAFALATGRPLIDTQTGLRGHPARTLAWLGSIAGDRFEYELRVLLRAAREARRIEEVEIATIYLEHNASSHFRPIRDSARIYGPLLSFAASSLIGFTIDAIVLLVLAGLTGNLALSAVGARLISASANYAMNYAWIFPVGAPRTHRRSGPMRSAWRYAVLAAVMLGANIVLLQSLSALTGSVVVAKLGTELLLFSAGYLVQRHLVFADRLPGKGCVSAGHEQDSPA</sequence>
<keyword evidence="4 6" id="KW-1133">Transmembrane helix</keyword>
<dbReference type="Pfam" id="PF00535">
    <property type="entry name" value="Glycos_transf_2"/>
    <property type="match status" value="1"/>
</dbReference>
<dbReference type="InterPro" id="IPR029044">
    <property type="entry name" value="Nucleotide-diphossugar_trans"/>
</dbReference>
<evidence type="ECO:0000256" key="1">
    <source>
        <dbReference type="ARBA" id="ARBA00004141"/>
    </source>
</evidence>
<evidence type="ECO:0000256" key="4">
    <source>
        <dbReference type="ARBA" id="ARBA00022989"/>
    </source>
</evidence>
<evidence type="ECO:0000256" key="2">
    <source>
        <dbReference type="ARBA" id="ARBA00006739"/>
    </source>
</evidence>
<dbReference type="AlphaFoldDB" id="A0A8J3QCC9"/>
<evidence type="ECO:0000313" key="10">
    <source>
        <dbReference type="Proteomes" id="UP000612899"/>
    </source>
</evidence>
<feature type="transmembrane region" description="Helical" evidence="6">
    <location>
        <begin position="312"/>
        <end position="331"/>
    </location>
</feature>
<dbReference type="Pfam" id="PF04138">
    <property type="entry name" value="GtrA_DPMS_TM"/>
    <property type="match status" value="1"/>
</dbReference>
<feature type="domain" description="GtrA/DPMS transmembrane" evidence="8">
    <location>
        <begin position="219"/>
        <end position="337"/>
    </location>
</feature>
<reference evidence="9" key="1">
    <citation type="submission" date="2021-01" db="EMBL/GenBank/DDBJ databases">
        <title>Whole genome shotgun sequence of Rhizocola hellebori NBRC 109834.</title>
        <authorList>
            <person name="Komaki H."/>
            <person name="Tamura T."/>
        </authorList>
    </citation>
    <scope>NUCLEOTIDE SEQUENCE</scope>
    <source>
        <strain evidence="9">NBRC 109834</strain>
    </source>
</reference>
<proteinExistence type="inferred from homology"/>
<evidence type="ECO:0000256" key="3">
    <source>
        <dbReference type="ARBA" id="ARBA00022692"/>
    </source>
</evidence>
<evidence type="ECO:0000259" key="7">
    <source>
        <dbReference type="Pfam" id="PF00535"/>
    </source>
</evidence>
<dbReference type="PANTHER" id="PTHR48090:SF7">
    <property type="entry name" value="RFBJ PROTEIN"/>
    <property type="match status" value="1"/>
</dbReference>
<evidence type="ECO:0000256" key="5">
    <source>
        <dbReference type="ARBA" id="ARBA00023136"/>
    </source>
</evidence>
<dbReference type="EMBL" id="BONY01000046">
    <property type="protein sequence ID" value="GIH08223.1"/>
    <property type="molecule type" value="Genomic_DNA"/>
</dbReference>
<dbReference type="InterPro" id="IPR001173">
    <property type="entry name" value="Glyco_trans_2-like"/>
</dbReference>
<keyword evidence="5 6" id="KW-0472">Membrane</keyword>
<dbReference type="PANTHER" id="PTHR48090">
    <property type="entry name" value="UNDECAPRENYL-PHOSPHATE 4-DEOXY-4-FORMAMIDO-L-ARABINOSE TRANSFERASE-RELATED"/>
    <property type="match status" value="1"/>
</dbReference>
<keyword evidence="10" id="KW-1185">Reference proteome</keyword>
<dbReference type="SUPFAM" id="SSF53448">
    <property type="entry name" value="Nucleotide-diphospho-sugar transferases"/>
    <property type="match status" value="1"/>
</dbReference>
<dbReference type="InterPro" id="IPR050256">
    <property type="entry name" value="Glycosyltransferase_2"/>
</dbReference>
<dbReference type="CDD" id="cd04179">
    <property type="entry name" value="DPM_DPG-synthase_like"/>
    <property type="match status" value="1"/>
</dbReference>
<keyword evidence="3 6" id="KW-0812">Transmembrane</keyword>
<dbReference type="GO" id="GO:0016020">
    <property type="term" value="C:membrane"/>
    <property type="evidence" value="ECO:0007669"/>
    <property type="project" value="UniProtKB-SubCell"/>
</dbReference>
<comment type="subcellular location">
    <subcellularLocation>
        <location evidence="1">Membrane</location>
        <topology evidence="1">Multi-pass membrane protein</topology>
    </subcellularLocation>
</comment>
<evidence type="ECO:0000259" key="8">
    <source>
        <dbReference type="Pfam" id="PF04138"/>
    </source>
</evidence>
<dbReference type="RefSeq" id="WP_203911984.1">
    <property type="nucleotide sequence ID" value="NZ_BONY01000046.1"/>
</dbReference>
<feature type="domain" description="Glycosyltransferase 2-like" evidence="7">
    <location>
        <begin position="3"/>
        <end position="125"/>
    </location>
</feature>
<gene>
    <name evidence="9" type="ORF">Rhe02_62900</name>
</gene>
<accession>A0A8J3QCC9</accession>
<feature type="transmembrane region" description="Helical" evidence="6">
    <location>
        <begin position="288"/>
        <end position="306"/>
    </location>
</feature>
<protein>
    <submittedName>
        <fullName evidence="9">Sugar translocase</fullName>
    </submittedName>
</protein>
<evidence type="ECO:0000313" key="9">
    <source>
        <dbReference type="EMBL" id="GIH08223.1"/>
    </source>
</evidence>
<organism evidence="9 10">
    <name type="scientific">Rhizocola hellebori</name>
    <dbReference type="NCBI Taxonomy" id="1392758"/>
    <lineage>
        <taxon>Bacteria</taxon>
        <taxon>Bacillati</taxon>
        <taxon>Actinomycetota</taxon>
        <taxon>Actinomycetes</taxon>
        <taxon>Micromonosporales</taxon>
        <taxon>Micromonosporaceae</taxon>
        <taxon>Rhizocola</taxon>
    </lineage>
</organism>
<dbReference type="Proteomes" id="UP000612899">
    <property type="component" value="Unassembled WGS sequence"/>
</dbReference>
<comment type="caution">
    <text evidence="9">The sequence shown here is derived from an EMBL/GenBank/DDBJ whole genome shotgun (WGS) entry which is preliminary data.</text>
</comment>
<name>A0A8J3QCC9_9ACTN</name>
<dbReference type="GO" id="GO:0000271">
    <property type="term" value="P:polysaccharide biosynthetic process"/>
    <property type="evidence" value="ECO:0007669"/>
    <property type="project" value="InterPro"/>
</dbReference>
<dbReference type="Gene3D" id="3.90.550.10">
    <property type="entry name" value="Spore Coat Polysaccharide Biosynthesis Protein SpsA, Chain A"/>
    <property type="match status" value="1"/>
</dbReference>
<dbReference type="InterPro" id="IPR007267">
    <property type="entry name" value="GtrA_DPMS_TM"/>
</dbReference>
<feature type="transmembrane region" description="Helical" evidence="6">
    <location>
        <begin position="212"/>
        <end position="238"/>
    </location>
</feature>